<proteinExistence type="predicted"/>
<comment type="caution">
    <text evidence="2">The sequence shown here is derived from an EMBL/GenBank/DDBJ whole genome shotgun (WGS) entry which is preliminary data.</text>
</comment>
<feature type="chain" id="PRO_5017989054" evidence="1">
    <location>
        <begin position="21"/>
        <end position="117"/>
    </location>
</feature>
<gene>
    <name evidence="2" type="ORF">DUI87_10714</name>
</gene>
<evidence type="ECO:0000313" key="3">
    <source>
        <dbReference type="Proteomes" id="UP000269221"/>
    </source>
</evidence>
<keyword evidence="1" id="KW-0732">Signal</keyword>
<organism evidence="2 3">
    <name type="scientific">Hirundo rustica rustica</name>
    <dbReference type="NCBI Taxonomy" id="333673"/>
    <lineage>
        <taxon>Eukaryota</taxon>
        <taxon>Metazoa</taxon>
        <taxon>Chordata</taxon>
        <taxon>Craniata</taxon>
        <taxon>Vertebrata</taxon>
        <taxon>Euteleostomi</taxon>
        <taxon>Archelosauria</taxon>
        <taxon>Archosauria</taxon>
        <taxon>Dinosauria</taxon>
        <taxon>Saurischia</taxon>
        <taxon>Theropoda</taxon>
        <taxon>Coelurosauria</taxon>
        <taxon>Aves</taxon>
        <taxon>Neognathae</taxon>
        <taxon>Neoaves</taxon>
        <taxon>Telluraves</taxon>
        <taxon>Australaves</taxon>
        <taxon>Passeriformes</taxon>
        <taxon>Sylvioidea</taxon>
        <taxon>Hirundinidae</taxon>
        <taxon>Hirundo</taxon>
    </lineage>
</organism>
<evidence type="ECO:0000313" key="2">
    <source>
        <dbReference type="EMBL" id="RMC13181.1"/>
    </source>
</evidence>
<protein>
    <submittedName>
        <fullName evidence="2">Uncharacterized protein</fullName>
    </submittedName>
</protein>
<dbReference type="AlphaFoldDB" id="A0A3M0KKL0"/>
<name>A0A3M0KKL0_HIRRU</name>
<dbReference type="EMBL" id="QRBI01000106">
    <property type="protein sequence ID" value="RMC13181.1"/>
    <property type="molecule type" value="Genomic_DNA"/>
</dbReference>
<sequence length="117" mass="13278">MPSLVQLEMLCLMLPRTGLALLAARALLTHVQPATDQDPMSLSMELLFSMRFMVSSREGTRKITSHAQIAMDYLDLRGEVAEEKIDISARQVRRRQWARNYTPSSNTIHEKVTLPPP</sequence>
<accession>A0A3M0KKL0</accession>
<feature type="signal peptide" evidence="1">
    <location>
        <begin position="1"/>
        <end position="20"/>
    </location>
</feature>
<evidence type="ECO:0000256" key="1">
    <source>
        <dbReference type="SAM" id="SignalP"/>
    </source>
</evidence>
<dbReference type="Proteomes" id="UP000269221">
    <property type="component" value="Unassembled WGS sequence"/>
</dbReference>
<keyword evidence="3" id="KW-1185">Reference proteome</keyword>
<reference evidence="2 3" key="1">
    <citation type="submission" date="2018-07" db="EMBL/GenBank/DDBJ databases">
        <title>A high quality draft genome assembly of the barn swallow (H. rustica rustica).</title>
        <authorList>
            <person name="Formenti G."/>
            <person name="Chiara M."/>
            <person name="Poveda L."/>
            <person name="Francoijs K.-J."/>
            <person name="Bonisoli-Alquati A."/>
            <person name="Canova L."/>
            <person name="Gianfranceschi L."/>
            <person name="Horner D.S."/>
            <person name="Saino N."/>
        </authorList>
    </citation>
    <scope>NUCLEOTIDE SEQUENCE [LARGE SCALE GENOMIC DNA]</scope>
    <source>
        <strain evidence="2">Chelidonia</strain>
        <tissue evidence="2">Blood</tissue>
    </source>
</reference>